<dbReference type="EMBL" id="FNRA01000003">
    <property type="protein sequence ID" value="SEA49231.1"/>
    <property type="molecule type" value="Genomic_DNA"/>
</dbReference>
<proteinExistence type="predicted"/>
<dbReference type="AlphaFoldDB" id="A0A1H4BM76"/>
<reference evidence="1 2" key="1">
    <citation type="submission" date="2016-10" db="EMBL/GenBank/DDBJ databases">
        <authorList>
            <person name="de Groot N.N."/>
        </authorList>
    </citation>
    <scope>NUCLEOTIDE SEQUENCE [LARGE SCALE GENOMIC DNA]</scope>
    <source>
        <strain evidence="1 2">DSM 19033</strain>
    </source>
</reference>
<keyword evidence="2" id="KW-1185">Reference proteome</keyword>
<gene>
    <name evidence="1" type="ORF">SAMN05443550_103401</name>
</gene>
<dbReference type="Proteomes" id="UP000198850">
    <property type="component" value="Unassembled WGS sequence"/>
</dbReference>
<protein>
    <submittedName>
        <fullName evidence="1">Uncharacterized protein</fullName>
    </submittedName>
</protein>
<organism evidence="1 2">
    <name type="scientific">Pedobacter hartonius</name>
    <dbReference type="NCBI Taxonomy" id="425514"/>
    <lineage>
        <taxon>Bacteria</taxon>
        <taxon>Pseudomonadati</taxon>
        <taxon>Bacteroidota</taxon>
        <taxon>Sphingobacteriia</taxon>
        <taxon>Sphingobacteriales</taxon>
        <taxon>Sphingobacteriaceae</taxon>
        <taxon>Pedobacter</taxon>
    </lineage>
</organism>
<name>A0A1H4BM76_9SPHI</name>
<accession>A0A1H4BM76</accession>
<evidence type="ECO:0000313" key="2">
    <source>
        <dbReference type="Proteomes" id="UP000198850"/>
    </source>
</evidence>
<sequence>MTNHGLKLSDSWKSKITLVRQYYTEQLTDDSARSSVYGKLATRFLFVQFRVYTFYRRV</sequence>
<evidence type="ECO:0000313" key="1">
    <source>
        <dbReference type="EMBL" id="SEA49231.1"/>
    </source>
</evidence>